<dbReference type="PANTHER" id="PTHR32387">
    <property type="entry name" value="WU:FJ29H11"/>
    <property type="match status" value="1"/>
</dbReference>
<feature type="region of interest" description="Disordered" evidence="2">
    <location>
        <begin position="2264"/>
        <end position="2318"/>
    </location>
</feature>
<feature type="coiled-coil region" evidence="1">
    <location>
        <begin position="715"/>
        <end position="763"/>
    </location>
</feature>
<dbReference type="Proteomes" id="UP000663856">
    <property type="component" value="Unassembled WGS sequence"/>
</dbReference>
<sequence>MTESLCWYCKLFGKPSRRINFIIVTGAAHSLIYERVKCMFRNDSYISSSTDGIRLRDYKTLKDINDKLFNDDNHSSSIDQAVSTPMEACCNGSTVMPNDIEDVSNSLQLNTFKKQMIELLRSKVEEKSKERRSKSWILLSGSIFLEPPLLNIFLQFTALNSLSSSFTLTVLCFLVKEARLFENWLPHHRSIQDYQEHTFREYDTHIRNFLLLLNSSKYLQDNTLLVDEGTILNDSTLQALMQDLFRKESSKYRASDKQLRADMAKLLSPVQRTIRDIFVTRRDLKSHYHRRAKIRLEPLFHDLQQSSAAVNAARQIANIVLDDFKCMNDGELKAYRKLCVCGFQNHDLENGNTIAAQLVHLAVYLLKNNNDDGSIPLIYSIVLAICEIGAHFYLRHDLFNHTPEIYTLSLLLVSQRQYPITLSGLRLCNTILKADQNEYKYVTNYLTHDPLTARKILNAIIWLLSPYQTLKKIWEESKEEQENEYHASESTKTESAVYISERDCFRHAEILISQSCISNLASLFYGSVDNCMQLTQDDVYQLTEVIDVLTDSRLLACIQGEYHCPPSVVLVSELCALLKPILLYSSPSVCLALINQNNILSTVPKTVQILLQMNEVNKNLINLCINFYIQFIEQKCKQKELRNDTKNQENIEFFDAKTTEQSIDSFVSLNLSRDLISSYFDLYRKIQKASSLDEKSIQEEQIQELFNEEWKRFDTLQLQNENEQVKQELQSLHEELLQLRSELQRTQLERDNFRKENNMLHQEIDKIKLMPTAMKNVEFRHLSTFVSTDKNNDKNTIDELQNLSPNEITSEQAEKCIQQIYYRRTTFNDNDMRKSICGSLKHLGSDLYTSPVHFLHELIQNAEDNFYEPSIIPCLRIELNHGYILLSNNEQGLRARDVFAICSLAVSTKTIEQEHIGEKGVGFKSVFGASNEPMLISHAWKFHFHVPGLDAMSYITPLWITDKDLPKCISKQISTFPQYTHLYLPLKFQAHTSEANSFLDQVIKAVDPCILLNMRQLKKLEIVDERQNKVTIIEKQFIGSTKLEEQSSVTFEDFTFLHLSGSVIRLHTSTGYSTFRVYTCYINVTNYIEQGRPSKTRLTIGFPCENDYELTSTVYKGLPVCDLGFNFLFNADFQLVTNRENVQENVPFNTFLRTHLSALFVYLLLNDIDLRKDFNRYCPLFNINQGKHSSWWLLMIDYIKTFVNKYLPILLNIPTDKNIRYINRDLALLASNEQLCQCANIYVIDPENSFSTLKRLKSFQIQAVSIIDVLECFPQREEISINTFRQQFRLWTQQQDQQWWSQFFHHLSQMMTSEIFLKLLQIPIFLLQNDGQRQYLPINNNTQLLLFISNDPKLRMWKKQITLLQYSSESEKIALAKMNQIQFVTEKRMIEIIRQHHLQLAVSSSQLTDPDVDLIEEIWKDLSYLKSHIDNINNSSQFLVPVIGTQKLTPIQNAMSPTIFGIDIRKFIHPTALIIDVPYNNVHQYQLLEILEWEHFLLEMHCQKASIVLPLNYSIKELPLLPVSTIFNDEKCAHLGELILSYQRDDTKHCLRQFPIVDNSIDKQQISPVSATFDETIVINLPTLPRITIPHYCRALAKSLDICVEYDLRHLQLYVLQQHIDLNRTSLLSSCRLYFPEQNNFYSLNELFIISNSEEYSSAISIISKYLKLQLISPLINQTYWQFKDLFHLLNCKSTSTITIDHIFTALDLASHDKNNFFTWGDCTTTLTENGMEIIISLYQYLEEFILKCVKKNATNTDLYKTVVINKHSTAFCGSREDLAWRFSLTCDSLSQELQKLTSIQSQRKKIRFVTFNRQIISKEIDTTIYACLEIKIIQNLSRDSLQCYFMLPSIARTCPLVLATFGIDYIERKGKIEWLHGHNNPETYLNELTQIFRATLDDKDLEVVSAVYATVGLFLPDSFVIDSTTENRIKESKRYWFDSNYPFWVFNNIILLCNEQQDKDASREIRAISALTTLLHKRKHIPFEEAKSIAQKNISKCKAFRSENMASVTCTGATIYSFTDMLFPTDHNYVESIIISIGKNTTIEKDIEKTTRSVIAADRIAEDQIYRHRVKTQDHSQRSRKTKNDWKDPSIVDGIEQMRIGQNAEHFFFVYLQNLYGSADVTPTKNWRSSSRLTTYPKYRQTVDDSAGFDFELHDTRQLFVRGSGSTTKLCYFEVKGTSGSFNETHSRFYISQNELYMCQSIVDDSQRREHEAYFIVVIENCLDAEKIAFGTVFNWSDNFHKLDISPETYRCRIISSSLTNVSNSKKEETRDYNNDQQQQRMKTNNRYGNSTMQNVSTKKDDAASRPYVPPYRRNPD</sequence>
<dbReference type="InterPro" id="IPR052957">
    <property type="entry name" value="Auxin_embryo_med"/>
</dbReference>
<evidence type="ECO:0000313" key="3">
    <source>
        <dbReference type="EMBL" id="CAF2084590.1"/>
    </source>
</evidence>
<evidence type="ECO:0000313" key="4">
    <source>
        <dbReference type="Proteomes" id="UP000663856"/>
    </source>
</evidence>
<accession>A0A816STE0</accession>
<proteinExistence type="predicted"/>
<dbReference type="PANTHER" id="PTHR32387:SF0">
    <property type="entry name" value="PROTEIN NO VEIN"/>
    <property type="match status" value="1"/>
</dbReference>
<reference evidence="3" key="1">
    <citation type="submission" date="2021-02" db="EMBL/GenBank/DDBJ databases">
        <authorList>
            <person name="Nowell W R."/>
        </authorList>
    </citation>
    <scope>NUCLEOTIDE SEQUENCE</scope>
</reference>
<organism evidence="3 4">
    <name type="scientific">Rotaria magnacalcarata</name>
    <dbReference type="NCBI Taxonomy" id="392030"/>
    <lineage>
        <taxon>Eukaryota</taxon>
        <taxon>Metazoa</taxon>
        <taxon>Spiralia</taxon>
        <taxon>Gnathifera</taxon>
        <taxon>Rotifera</taxon>
        <taxon>Eurotatoria</taxon>
        <taxon>Bdelloidea</taxon>
        <taxon>Philodinida</taxon>
        <taxon>Philodinidae</taxon>
        <taxon>Rotaria</taxon>
    </lineage>
</organism>
<dbReference type="SUPFAM" id="SSF55874">
    <property type="entry name" value="ATPase domain of HSP90 chaperone/DNA topoisomerase II/histidine kinase"/>
    <property type="match status" value="1"/>
</dbReference>
<dbReference type="NCBIfam" id="NF047352">
    <property type="entry name" value="P_loop_sacsin"/>
    <property type="match status" value="1"/>
</dbReference>
<keyword evidence="1" id="KW-0175">Coiled coil</keyword>
<protein>
    <submittedName>
        <fullName evidence="3">Uncharacterized protein</fullName>
    </submittedName>
</protein>
<feature type="compositionally biased region" description="Basic and acidic residues" evidence="2">
    <location>
        <begin position="2266"/>
        <end position="2275"/>
    </location>
</feature>
<evidence type="ECO:0000256" key="1">
    <source>
        <dbReference type="SAM" id="Coils"/>
    </source>
</evidence>
<name>A0A816STE0_9BILA</name>
<dbReference type="Gene3D" id="3.30.565.10">
    <property type="entry name" value="Histidine kinase-like ATPase, C-terminal domain"/>
    <property type="match status" value="1"/>
</dbReference>
<dbReference type="InterPro" id="IPR036890">
    <property type="entry name" value="HATPase_C_sf"/>
</dbReference>
<comment type="caution">
    <text evidence="3">The sequence shown here is derived from an EMBL/GenBank/DDBJ whole genome shotgun (WGS) entry which is preliminary data.</text>
</comment>
<gene>
    <name evidence="3" type="ORF">WKI299_LOCUS16866</name>
</gene>
<evidence type="ECO:0000256" key="2">
    <source>
        <dbReference type="SAM" id="MobiDB-lite"/>
    </source>
</evidence>
<dbReference type="EMBL" id="CAJNRF010006779">
    <property type="protein sequence ID" value="CAF2084590.1"/>
    <property type="molecule type" value="Genomic_DNA"/>
</dbReference>
<feature type="compositionally biased region" description="Polar residues" evidence="2">
    <location>
        <begin position="2276"/>
        <end position="2298"/>
    </location>
</feature>